<dbReference type="AlphaFoldDB" id="A0A2Z7BMD7"/>
<keyword evidence="3" id="KW-1185">Reference proteome</keyword>
<dbReference type="PANTHER" id="PTHR48196">
    <property type="entry name" value="DUF630 DOMAIN-CONTAINING PROTEIN"/>
    <property type="match status" value="1"/>
</dbReference>
<dbReference type="Proteomes" id="UP000250235">
    <property type="component" value="Unassembled WGS sequence"/>
</dbReference>
<sequence>MEASLRRFGDEYSTLVDQHERRSFEMQLTQAILGRSLSEQRGRVSKPRGQESSFRKVMKKILGPILGKKSSPPSKNGPPNPKDQFFWKTCSRSLRV</sequence>
<reference evidence="2 3" key="1">
    <citation type="journal article" date="2015" name="Proc. Natl. Acad. Sci. U.S.A.">
        <title>The resurrection genome of Boea hygrometrica: A blueprint for survival of dehydration.</title>
        <authorList>
            <person name="Xiao L."/>
            <person name="Yang G."/>
            <person name="Zhang L."/>
            <person name="Yang X."/>
            <person name="Zhao S."/>
            <person name="Ji Z."/>
            <person name="Zhou Q."/>
            <person name="Hu M."/>
            <person name="Wang Y."/>
            <person name="Chen M."/>
            <person name="Xu Y."/>
            <person name="Jin H."/>
            <person name="Xiao X."/>
            <person name="Hu G."/>
            <person name="Bao F."/>
            <person name="Hu Y."/>
            <person name="Wan P."/>
            <person name="Li L."/>
            <person name="Deng X."/>
            <person name="Kuang T."/>
            <person name="Xiang C."/>
            <person name="Zhu J.K."/>
            <person name="Oliver M.J."/>
            <person name="He Y."/>
        </authorList>
    </citation>
    <scope>NUCLEOTIDE SEQUENCE [LARGE SCALE GENOMIC DNA]</scope>
    <source>
        <strain evidence="3">cv. XS01</strain>
    </source>
</reference>
<evidence type="ECO:0000313" key="3">
    <source>
        <dbReference type="Proteomes" id="UP000250235"/>
    </source>
</evidence>
<evidence type="ECO:0000256" key="1">
    <source>
        <dbReference type="SAM" id="MobiDB-lite"/>
    </source>
</evidence>
<evidence type="ECO:0000313" key="2">
    <source>
        <dbReference type="EMBL" id="KZV33111.1"/>
    </source>
</evidence>
<dbReference type="PANTHER" id="PTHR48196:SF1">
    <property type="entry name" value="DUF630 DOMAIN-CONTAINING PROTEIN"/>
    <property type="match status" value="1"/>
</dbReference>
<name>A0A2Z7BMD7_9LAMI</name>
<accession>A0A2Z7BMD7</accession>
<feature type="region of interest" description="Disordered" evidence="1">
    <location>
        <begin position="63"/>
        <end position="96"/>
    </location>
</feature>
<organism evidence="2 3">
    <name type="scientific">Dorcoceras hygrometricum</name>
    <dbReference type="NCBI Taxonomy" id="472368"/>
    <lineage>
        <taxon>Eukaryota</taxon>
        <taxon>Viridiplantae</taxon>
        <taxon>Streptophyta</taxon>
        <taxon>Embryophyta</taxon>
        <taxon>Tracheophyta</taxon>
        <taxon>Spermatophyta</taxon>
        <taxon>Magnoliopsida</taxon>
        <taxon>eudicotyledons</taxon>
        <taxon>Gunneridae</taxon>
        <taxon>Pentapetalae</taxon>
        <taxon>asterids</taxon>
        <taxon>lamiids</taxon>
        <taxon>Lamiales</taxon>
        <taxon>Gesneriaceae</taxon>
        <taxon>Didymocarpoideae</taxon>
        <taxon>Trichosporeae</taxon>
        <taxon>Loxocarpinae</taxon>
        <taxon>Dorcoceras</taxon>
    </lineage>
</organism>
<protein>
    <submittedName>
        <fullName evidence="2">Uncharacterized protein</fullName>
    </submittedName>
</protein>
<proteinExistence type="predicted"/>
<dbReference type="EMBL" id="KV006334">
    <property type="protein sequence ID" value="KZV33111.1"/>
    <property type="molecule type" value="Genomic_DNA"/>
</dbReference>
<gene>
    <name evidence="2" type="ORF">F511_03377</name>
</gene>
<dbReference type="OrthoDB" id="887860at2759"/>